<dbReference type="Ensembl" id="ENSOTST00005056171.2">
    <property type="protein sequence ID" value="ENSOTSP00005051589.1"/>
    <property type="gene ID" value="ENSOTSG00005024990.2"/>
</dbReference>
<sequence length="72" mass="8258">MSGVVAQCHYSFGLRTGVANNLCYFDCHLPIWDQLCWLQHRSEMAEVHPSYLPRSLLRITTICLGSGWFIDV</sequence>
<dbReference type="AlphaFoldDB" id="A0A8C8GPH4"/>
<name>A0A8C8GPH4_ONCTS</name>
<organism evidence="1 2">
    <name type="scientific">Oncorhynchus tshawytscha</name>
    <name type="common">Chinook salmon</name>
    <name type="synonym">Salmo tshawytscha</name>
    <dbReference type="NCBI Taxonomy" id="74940"/>
    <lineage>
        <taxon>Eukaryota</taxon>
        <taxon>Metazoa</taxon>
        <taxon>Chordata</taxon>
        <taxon>Craniata</taxon>
        <taxon>Vertebrata</taxon>
        <taxon>Euteleostomi</taxon>
        <taxon>Actinopterygii</taxon>
        <taxon>Neopterygii</taxon>
        <taxon>Teleostei</taxon>
        <taxon>Protacanthopterygii</taxon>
        <taxon>Salmoniformes</taxon>
        <taxon>Salmonidae</taxon>
        <taxon>Salmoninae</taxon>
        <taxon>Oncorhynchus</taxon>
    </lineage>
</organism>
<reference evidence="1" key="2">
    <citation type="submission" date="2025-09" db="UniProtKB">
        <authorList>
            <consortium name="Ensembl"/>
        </authorList>
    </citation>
    <scope>IDENTIFICATION</scope>
</reference>
<protein>
    <submittedName>
        <fullName evidence="1">Uncharacterized protein</fullName>
    </submittedName>
</protein>
<reference evidence="1" key="1">
    <citation type="submission" date="2025-08" db="UniProtKB">
        <authorList>
            <consortium name="Ensembl"/>
        </authorList>
    </citation>
    <scope>IDENTIFICATION</scope>
</reference>
<dbReference type="Proteomes" id="UP000694402">
    <property type="component" value="Unassembled WGS sequence"/>
</dbReference>
<keyword evidence="2" id="KW-1185">Reference proteome</keyword>
<evidence type="ECO:0000313" key="1">
    <source>
        <dbReference type="Ensembl" id="ENSOTSP00005051589.1"/>
    </source>
</evidence>
<evidence type="ECO:0000313" key="2">
    <source>
        <dbReference type="Proteomes" id="UP000694402"/>
    </source>
</evidence>
<accession>A0A8C8GPH4</accession>
<proteinExistence type="predicted"/>